<dbReference type="InterPro" id="IPR001789">
    <property type="entry name" value="Sig_transdc_resp-reg_receiver"/>
</dbReference>
<gene>
    <name evidence="4" type="ORF">SAMN05216225_10468</name>
</gene>
<dbReference type="SMART" id="SM00448">
    <property type="entry name" value="REC"/>
    <property type="match status" value="1"/>
</dbReference>
<name>A0A1M5LDL3_9BACI</name>
<dbReference type="AlphaFoldDB" id="A0A1M5LDL3"/>
<evidence type="ECO:0000256" key="2">
    <source>
        <dbReference type="PROSITE-ProRule" id="PRU00169"/>
    </source>
</evidence>
<dbReference type="Pfam" id="PF00072">
    <property type="entry name" value="Response_reg"/>
    <property type="match status" value="1"/>
</dbReference>
<dbReference type="Gene3D" id="3.40.50.2300">
    <property type="match status" value="1"/>
</dbReference>
<dbReference type="SUPFAM" id="SSF52172">
    <property type="entry name" value="CheY-like"/>
    <property type="match status" value="1"/>
</dbReference>
<feature type="domain" description="Response regulatory" evidence="3">
    <location>
        <begin position="2"/>
        <end position="116"/>
    </location>
</feature>
<evidence type="ECO:0000313" key="4">
    <source>
        <dbReference type="EMBL" id="SHG62799.1"/>
    </source>
</evidence>
<evidence type="ECO:0000256" key="1">
    <source>
        <dbReference type="ARBA" id="ARBA00022553"/>
    </source>
</evidence>
<organism evidence="4 5">
    <name type="scientific">Ornithinibacillus halophilus</name>
    <dbReference type="NCBI Taxonomy" id="930117"/>
    <lineage>
        <taxon>Bacteria</taxon>
        <taxon>Bacillati</taxon>
        <taxon>Bacillota</taxon>
        <taxon>Bacilli</taxon>
        <taxon>Bacillales</taxon>
        <taxon>Bacillaceae</taxon>
        <taxon>Ornithinibacillus</taxon>
    </lineage>
</organism>
<dbReference type="PANTHER" id="PTHR44591">
    <property type="entry name" value="STRESS RESPONSE REGULATOR PROTEIN 1"/>
    <property type="match status" value="1"/>
</dbReference>
<evidence type="ECO:0000313" key="5">
    <source>
        <dbReference type="Proteomes" id="UP000183988"/>
    </source>
</evidence>
<dbReference type="Proteomes" id="UP000183988">
    <property type="component" value="Unassembled WGS sequence"/>
</dbReference>
<dbReference type="RefSeq" id="WP_072891608.1">
    <property type="nucleotide sequence ID" value="NZ_FQVW01000046.1"/>
</dbReference>
<dbReference type="PROSITE" id="PS50110">
    <property type="entry name" value="RESPONSE_REGULATORY"/>
    <property type="match status" value="1"/>
</dbReference>
<dbReference type="InterPro" id="IPR011006">
    <property type="entry name" value="CheY-like_superfamily"/>
</dbReference>
<keyword evidence="1 2" id="KW-0597">Phosphoprotein</keyword>
<protein>
    <submittedName>
        <fullName evidence="4">Two-component system, response regulator, stage 0 sporulation protein F</fullName>
    </submittedName>
</protein>
<evidence type="ECO:0000259" key="3">
    <source>
        <dbReference type="PROSITE" id="PS50110"/>
    </source>
</evidence>
<sequence>MVILVVDDEIGIRLLLEDILSHEGFTVITAENGKEALKQIEIHSIDLMMLDYKLPIIDGIEVVQHLHKNNCGIPVILMSGLIETASEKTENFPQVKSLLEKPFDIQKVVQLVKDILAKSS</sequence>
<proteinExistence type="predicted"/>
<feature type="modified residue" description="4-aspartylphosphate" evidence="2">
    <location>
        <position position="51"/>
    </location>
</feature>
<reference evidence="4 5" key="1">
    <citation type="submission" date="2016-11" db="EMBL/GenBank/DDBJ databases">
        <authorList>
            <person name="Jaros S."/>
            <person name="Januszkiewicz K."/>
            <person name="Wedrychowicz H."/>
        </authorList>
    </citation>
    <scope>NUCLEOTIDE SEQUENCE [LARGE SCALE GENOMIC DNA]</scope>
    <source>
        <strain evidence="4 5">IBRC-M 10683</strain>
    </source>
</reference>
<dbReference type="PANTHER" id="PTHR44591:SF18">
    <property type="entry name" value="REGULATORY PROTEIN"/>
    <property type="match status" value="1"/>
</dbReference>
<keyword evidence="5" id="KW-1185">Reference proteome</keyword>
<dbReference type="EMBL" id="FQVW01000046">
    <property type="protein sequence ID" value="SHG62799.1"/>
    <property type="molecule type" value="Genomic_DNA"/>
</dbReference>
<accession>A0A1M5LDL3</accession>
<dbReference type="InterPro" id="IPR050595">
    <property type="entry name" value="Bact_response_regulator"/>
</dbReference>
<dbReference type="GO" id="GO:0000160">
    <property type="term" value="P:phosphorelay signal transduction system"/>
    <property type="evidence" value="ECO:0007669"/>
    <property type="project" value="InterPro"/>
</dbReference>
<dbReference type="STRING" id="930117.SAMN05216225_10468"/>